<reference evidence="2" key="1">
    <citation type="journal article" date="2011" name="Plant Physiol.">
        <title>Comprehensive sequence analysis of 24,783 barley full-length cDNAs derived from 12 clone libraries.</title>
        <authorList>
            <person name="Matsumoto T."/>
            <person name="Tanaka T."/>
            <person name="Sakai H."/>
            <person name="Amano N."/>
            <person name="Kanamori H."/>
            <person name="Kurita K."/>
            <person name="Kikuta A."/>
            <person name="Kamiya K."/>
            <person name="Yamamoto M."/>
            <person name="Ikawa H."/>
            <person name="Fujii N."/>
            <person name="Hori K."/>
            <person name="Itoh T."/>
            <person name="Sato K."/>
        </authorList>
    </citation>
    <scope>NUCLEOTIDE SEQUENCE</scope>
    <source>
        <tissue evidence="2">Shoot and root</tissue>
    </source>
</reference>
<name>F2E0N5_HORVV</name>
<dbReference type="EMBL" id="AK369706">
    <property type="protein sequence ID" value="BAK00907.1"/>
    <property type="molecule type" value="mRNA"/>
</dbReference>
<protein>
    <submittedName>
        <fullName evidence="2">Predicted protein</fullName>
    </submittedName>
</protein>
<dbReference type="AlphaFoldDB" id="F2E0N5"/>
<organism evidence="2">
    <name type="scientific">Hordeum vulgare subsp. vulgare</name>
    <name type="common">Domesticated barley</name>
    <dbReference type="NCBI Taxonomy" id="112509"/>
    <lineage>
        <taxon>Eukaryota</taxon>
        <taxon>Viridiplantae</taxon>
        <taxon>Streptophyta</taxon>
        <taxon>Embryophyta</taxon>
        <taxon>Tracheophyta</taxon>
        <taxon>Spermatophyta</taxon>
        <taxon>Magnoliopsida</taxon>
        <taxon>Liliopsida</taxon>
        <taxon>Poales</taxon>
        <taxon>Poaceae</taxon>
        <taxon>BOP clade</taxon>
        <taxon>Pooideae</taxon>
        <taxon>Triticodae</taxon>
        <taxon>Triticeae</taxon>
        <taxon>Hordeinae</taxon>
        <taxon>Hordeum</taxon>
    </lineage>
</organism>
<evidence type="ECO:0000313" key="2">
    <source>
        <dbReference type="EMBL" id="BAK00907.1"/>
    </source>
</evidence>
<feature type="compositionally biased region" description="Basic residues" evidence="1">
    <location>
        <begin position="38"/>
        <end position="50"/>
    </location>
</feature>
<accession>F2E0N5</accession>
<proteinExistence type="evidence at transcript level"/>
<feature type="region of interest" description="Disordered" evidence="1">
    <location>
        <begin position="1"/>
        <end position="70"/>
    </location>
</feature>
<evidence type="ECO:0000256" key="1">
    <source>
        <dbReference type="SAM" id="MobiDB-lite"/>
    </source>
</evidence>
<sequence length="106" mass="12476">MHICNESILPGKKRNPPPLPTRHTHTHTHTIQREVQLKKPRSWCKGKSNQRIREPTKPQNRTSGINLGGQVRKKNMPKKYYIFVPYLRDGGKMQERKKKVKKKKKA</sequence>